<dbReference type="Pfam" id="PF13602">
    <property type="entry name" value="ADH_zinc_N_2"/>
    <property type="match status" value="1"/>
</dbReference>
<dbReference type="InterPro" id="IPR013154">
    <property type="entry name" value="ADH-like_N"/>
</dbReference>
<evidence type="ECO:0000313" key="3">
    <source>
        <dbReference type="Proteomes" id="UP001144280"/>
    </source>
</evidence>
<dbReference type="Gene3D" id="3.90.180.10">
    <property type="entry name" value="Medium-chain alcohol dehydrogenases, catalytic domain"/>
    <property type="match status" value="1"/>
</dbReference>
<evidence type="ECO:0000259" key="1">
    <source>
        <dbReference type="SMART" id="SM00829"/>
    </source>
</evidence>
<sequence length="330" mass="35375">METAQVVMPHAGGPEVLELQRRELAEPGPGEVRLRVEATGVAFAEVQMLRGRYYAQPKFPFVPGYDLVGRVEAVGSGVALPVGARVATMTRTGAWAERIVLKATHLVPVPDELDAGEVVALITNGVTAYQMTHRVAKVRPGQTVLVHGAAGGVGTLLVRLAQRAGAKVIGTASPGKHDTLRAMGVIPLDYREPGLADRVRELAPDGVAAVFDHAAGPGLRESHRALGRGGILIVYGSAATVDDNGWRLAPFASAMGKMLWWALKPDGRRGRFYSINHERHFDEDLATVIDLLRTGELRPDVAVRMPLAEAPKALRMLTDRAVVGKIVLEP</sequence>
<dbReference type="RefSeq" id="WP_281896131.1">
    <property type="nucleotide sequence ID" value="NZ_BSDI01000013.1"/>
</dbReference>
<comment type="caution">
    <text evidence="2">The sequence shown here is derived from an EMBL/GenBank/DDBJ whole genome shotgun (WGS) entry which is preliminary data.</text>
</comment>
<gene>
    <name evidence="2" type="primary">qor_2</name>
    <name evidence="2" type="ORF">Pa4123_31180</name>
</gene>
<dbReference type="InterPro" id="IPR051397">
    <property type="entry name" value="Zn-ADH-like_protein"/>
</dbReference>
<dbReference type="Proteomes" id="UP001144280">
    <property type="component" value="Unassembled WGS sequence"/>
</dbReference>
<dbReference type="SUPFAM" id="SSF50129">
    <property type="entry name" value="GroES-like"/>
    <property type="match status" value="1"/>
</dbReference>
<evidence type="ECO:0000313" key="2">
    <source>
        <dbReference type="EMBL" id="GLH97843.1"/>
    </source>
</evidence>
<dbReference type="PANTHER" id="PTHR43677">
    <property type="entry name" value="SHORT-CHAIN DEHYDROGENASE/REDUCTASE"/>
    <property type="match status" value="1"/>
</dbReference>
<dbReference type="Gene3D" id="3.40.50.720">
    <property type="entry name" value="NAD(P)-binding Rossmann-like Domain"/>
    <property type="match status" value="1"/>
</dbReference>
<dbReference type="CDD" id="cd08273">
    <property type="entry name" value="MDR8"/>
    <property type="match status" value="1"/>
</dbReference>
<name>A0ABQ5QTD3_9ACTN</name>
<keyword evidence="3" id="KW-1185">Reference proteome</keyword>
<dbReference type="EMBL" id="BSDI01000013">
    <property type="protein sequence ID" value="GLH97843.1"/>
    <property type="molecule type" value="Genomic_DNA"/>
</dbReference>
<organism evidence="2 3">
    <name type="scientific">Phytohabitans aurantiacus</name>
    <dbReference type="NCBI Taxonomy" id="3016789"/>
    <lineage>
        <taxon>Bacteria</taxon>
        <taxon>Bacillati</taxon>
        <taxon>Actinomycetota</taxon>
        <taxon>Actinomycetes</taxon>
        <taxon>Micromonosporales</taxon>
        <taxon>Micromonosporaceae</taxon>
    </lineage>
</organism>
<dbReference type="InterPro" id="IPR020843">
    <property type="entry name" value="ER"/>
</dbReference>
<feature type="domain" description="Enoyl reductase (ER)" evidence="1">
    <location>
        <begin position="12"/>
        <end position="328"/>
    </location>
</feature>
<reference evidence="2" key="1">
    <citation type="submission" date="2022-12" db="EMBL/GenBank/DDBJ databases">
        <title>New Phytohabitans aurantiacus sp. RD004123 nov., an actinomycete isolated from soil.</title>
        <authorList>
            <person name="Triningsih D.W."/>
            <person name="Harunari E."/>
            <person name="Igarashi Y."/>
        </authorList>
    </citation>
    <scope>NUCLEOTIDE SEQUENCE</scope>
    <source>
        <strain evidence="2">RD004123</strain>
    </source>
</reference>
<dbReference type="Pfam" id="PF08240">
    <property type="entry name" value="ADH_N"/>
    <property type="match status" value="1"/>
</dbReference>
<proteinExistence type="predicted"/>
<protein>
    <submittedName>
        <fullName evidence="2">NADPH:quinone reductase</fullName>
    </submittedName>
</protein>
<dbReference type="InterPro" id="IPR036291">
    <property type="entry name" value="NAD(P)-bd_dom_sf"/>
</dbReference>
<dbReference type="PANTHER" id="PTHR43677:SF4">
    <property type="entry name" value="QUINONE OXIDOREDUCTASE-LIKE PROTEIN 2"/>
    <property type="match status" value="1"/>
</dbReference>
<accession>A0ABQ5QTD3</accession>
<dbReference type="InterPro" id="IPR011032">
    <property type="entry name" value="GroES-like_sf"/>
</dbReference>
<dbReference type="SUPFAM" id="SSF51735">
    <property type="entry name" value="NAD(P)-binding Rossmann-fold domains"/>
    <property type="match status" value="1"/>
</dbReference>
<dbReference type="SMART" id="SM00829">
    <property type="entry name" value="PKS_ER"/>
    <property type="match status" value="1"/>
</dbReference>